<dbReference type="InterPro" id="IPR002123">
    <property type="entry name" value="Plipid/glycerol_acylTrfase"/>
</dbReference>
<feature type="compositionally biased region" description="Acidic residues" evidence="1">
    <location>
        <begin position="424"/>
        <end position="434"/>
    </location>
</feature>
<feature type="compositionally biased region" description="Low complexity" evidence="1">
    <location>
        <begin position="183"/>
        <end position="200"/>
    </location>
</feature>
<feature type="compositionally biased region" description="Low complexity" evidence="1">
    <location>
        <begin position="435"/>
        <end position="449"/>
    </location>
</feature>
<dbReference type="SMART" id="SM00563">
    <property type="entry name" value="PlsC"/>
    <property type="match status" value="1"/>
</dbReference>
<dbReference type="RefSeq" id="WP_141647947.1">
    <property type="nucleotide sequence ID" value="NZ_VIFM01000268.1"/>
</dbReference>
<dbReference type="EMBL" id="VIFM01000268">
    <property type="protein sequence ID" value="TQF10255.1"/>
    <property type="molecule type" value="Genomic_DNA"/>
</dbReference>
<protein>
    <submittedName>
        <fullName evidence="3">Acyltransferase</fullName>
    </submittedName>
</protein>
<feature type="region of interest" description="Disordered" evidence="1">
    <location>
        <begin position="1"/>
        <end position="280"/>
    </location>
</feature>
<feature type="compositionally biased region" description="Basic and acidic residues" evidence="1">
    <location>
        <begin position="29"/>
        <end position="46"/>
    </location>
</feature>
<feature type="compositionally biased region" description="Low complexity" evidence="1">
    <location>
        <begin position="265"/>
        <end position="276"/>
    </location>
</feature>
<keyword evidence="4" id="KW-1185">Reference proteome</keyword>
<evidence type="ECO:0000313" key="3">
    <source>
        <dbReference type="EMBL" id="TQF10255.1"/>
    </source>
</evidence>
<sequence length="793" mass="83055">MAKGVLGNDPFQRGAATRDGAPAKPGPHAKQERSPSERGTSDDKKKTANTRASSGPSAAHARNDGTLDKGRAKKPSSAKPAPAKSTGGAKGSTTAATRSAGEARAHSGGGASASRTGVGTKQPQGTASRGTAGSKVGDEAKLRANATRPDTKVKHASNANAKSPSRTNGAKGPKDGPSAAARQPSGAGASQRASGAGHQAPASASRGARAQQGDESAASVSHDTLGQDVAATRPADTSAVPSAEVEPLREPAAPVTPREPPPARAPALDDANAARTPHQREVDHALAEALAAEVAEVTAKHAVDVAMKRRDGSKEPVDRLLATEMATELAEAAVEEVLDHSPSTRRPERERELAATVAAQVAESAAELAVAEVMDRRAPFTHSRDTLEERAANNTANESDADQGSRIEPHEDLAGAVLELSDLDETPDDADDVWELSSPPLSTTRSSLEPEVEMPDATRDEFPPGRRGPLSLVPATAEEDAARAALAPDGSRESDAPRPLAQRATGMLSLAREIAGQALASEGLGRAWGAMNGMLDAVRAGLGTGGGAHLDEYGKDPSLVQRLEPVLEFLYGQYWRVAAQGTDHIPKGAAILVANHSGALPYDGLVMSLTLARERPDLRESRWLVEDQIFHAPVLGTLFNRLGAVRACPENALRLLDEQRPLVVFPEGYQGLSKPFAERYRLKRFGRGGFVKLALRTGAPIVPVAIVGAEETSPLLGRIPASFFGLPYVPLTPLGPLPAKWSIRFGEPIAMDGLPPEAAEDLGEVGRLTERTREAIQSMIHTLLRERRSIFAG</sequence>
<feature type="region of interest" description="Disordered" evidence="1">
    <location>
        <begin position="424"/>
        <end position="471"/>
    </location>
</feature>
<feature type="compositionally biased region" description="Low complexity" evidence="1">
    <location>
        <begin position="77"/>
        <end position="102"/>
    </location>
</feature>
<keyword evidence="3" id="KW-0012">Acyltransferase</keyword>
<feature type="compositionally biased region" description="Polar residues" evidence="1">
    <location>
        <begin position="157"/>
        <end position="168"/>
    </location>
</feature>
<name>A0A540WMN2_9BACT</name>
<proteinExistence type="predicted"/>
<dbReference type="Proteomes" id="UP000315369">
    <property type="component" value="Unassembled WGS sequence"/>
</dbReference>
<evidence type="ECO:0000259" key="2">
    <source>
        <dbReference type="SMART" id="SM00563"/>
    </source>
</evidence>
<evidence type="ECO:0000313" key="4">
    <source>
        <dbReference type="Proteomes" id="UP000315369"/>
    </source>
</evidence>
<feature type="region of interest" description="Disordered" evidence="1">
    <location>
        <begin position="379"/>
        <end position="407"/>
    </location>
</feature>
<evidence type="ECO:0000256" key="1">
    <source>
        <dbReference type="SAM" id="MobiDB-lite"/>
    </source>
</evidence>
<feature type="compositionally biased region" description="Basic and acidic residues" evidence="1">
    <location>
        <begin position="379"/>
        <end position="391"/>
    </location>
</feature>
<dbReference type="PANTHER" id="PTHR22753">
    <property type="entry name" value="TRANSMEMBRANE PROTEIN 68"/>
    <property type="match status" value="1"/>
</dbReference>
<feature type="domain" description="Phospholipid/glycerol acyltransferase" evidence="2">
    <location>
        <begin position="590"/>
        <end position="709"/>
    </location>
</feature>
<gene>
    <name evidence="3" type="ORF">FJV41_40360</name>
</gene>
<dbReference type="OrthoDB" id="5241618at2"/>
<dbReference type="SUPFAM" id="SSF69593">
    <property type="entry name" value="Glycerol-3-phosphate (1)-acyltransferase"/>
    <property type="match status" value="1"/>
</dbReference>
<feature type="compositionally biased region" description="Basic and acidic residues" evidence="1">
    <location>
        <begin position="61"/>
        <end position="70"/>
    </location>
</feature>
<dbReference type="GO" id="GO:0016020">
    <property type="term" value="C:membrane"/>
    <property type="evidence" value="ECO:0007669"/>
    <property type="project" value="TreeGrafter"/>
</dbReference>
<dbReference type="CDD" id="cd07987">
    <property type="entry name" value="LPLAT_MGAT-like"/>
    <property type="match status" value="1"/>
</dbReference>
<dbReference type="Pfam" id="PF01553">
    <property type="entry name" value="Acyltransferase"/>
    <property type="match status" value="1"/>
</dbReference>
<keyword evidence="3" id="KW-0808">Transferase</keyword>
<reference evidence="3 4" key="1">
    <citation type="submission" date="2019-06" db="EMBL/GenBank/DDBJ databases">
        <authorList>
            <person name="Livingstone P."/>
            <person name="Whitworth D."/>
        </authorList>
    </citation>
    <scope>NUCLEOTIDE SEQUENCE [LARGE SCALE GENOMIC DNA]</scope>
    <source>
        <strain evidence="3 4">AM401</strain>
    </source>
</reference>
<organism evidence="3 4">
    <name type="scientific">Myxococcus llanfairpwllgwyngyllgogerychwyrndrobwllllantysiliogogogochensis</name>
    <dbReference type="NCBI Taxonomy" id="2590453"/>
    <lineage>
        <taxon>Bacteria</taxon>
        <taxon>Pseudomonadati</taxon>
        <taxon>Myxococcota</taxon>
        <taxon>Myxococcia</taxon>
        <taxon>Myxococcales</taxon>
        <taxon>Cystobacterineae</taxon>
        <taxon>Myxococcaceae</taxon>
        <taxon>Myxococcus</taxon>
    </lineage>
</organism>
<dbReference type="AlphaFoldDB" id="A0A540WMN2"/>
<dbReference type="GO" id="GO:0016746">
    <property type="term" value="F:acyltransferase activity"/>
    <property type="evidence" value="ECO:0007669"/>
    <property type="project" value="UniProtKB-KW"/>
</dbReference>
<accession>A0A540WMN2</accession>
<feature type="region of interest" description="Disordered" evidence="1">
    <location>
        <begin position="480"/>
        <end position="499"/>
    </location>
</feature>
<dbReference type="PANTHER" id="PTHR22753:SF14">
    <property type="entry name" value="MONOACYLGLYCEROL_DIACYLGLYCEROL O-ACYLTRANSFERASE"/>
    <property type="match status" value="1"/>
</dbReference>
<feature type="compositionally biased region" description="Polar residues" evidence="1">
    <location>
        <begin position="119"/>
        <end position="131"/>
    </location>
</feature>
<comment type="caution">
    <text evidence="3">The sequence shown here is derived from an EMBL/GenBank/DDBJ whole genome shotgun (WGS) entry which is preliminary data.</text>
</comment>